<dbReference type="Pfam" id="PF12796">
    <property type="entry name" value="Ank_2"/>
    <property type="match status" value="1"/>
</dbReference>
<organism evidence="5 6">
    <name type="scientific">Trichogramma brassicae</name>
    <dbReference type="NCBI Taxonomy" id="86971"/>
    <lineage>
        <taxon>Eukaryota</taxon>
        <taxon>Metazoa</taxon>
        <taxon>Ecdysozoa</taxon>
        <taxon>Arthropoda</taxon>
        <taxon>Hexapoda</taxon>
        <taxon>Insecta</taxon>
        <taxon>Pterygota</taxon>
        <taxon>Neoptera</taxon>
        <taxon>Endopterygota</taxon>
        <taxon>Hymenoptera</taxon>
        <taxon>Apocrita</taxon>
        <taxon>Proctotrupomorpha</taxon>
        <taxon>Chalcidoidea</taxon>
        <taxon>Trichogrammatidae</taxon>
        <taxon>Trichogramma</taxon>
    </lineage>
</organism>
<feature type="compositionally biased region" description="Basic and acidic residues" evidence="4">
    <location>
        <begin position="695"/>
        <end position="710"/>
    </location>
</feature>
<feature type="repeat" description="ANK" evidence="3">
    <location>
        <begin position="402"/>
        <end position="447"/>
    </location>
</feature>
<sequence>MCARNGPKIITRIASTNLWYTAQHWQQRGKEEKKKKKTAREEKKERYLIEKEETLLCFYYGTLRSESSAEMRGLKGSQSGGDAVDNHVEHSKLKMLKLYRKAVTWKFENQRRLFLDAFGDIIRDWREQLPDLRDFFTKEQMDWLLVASIKPDSPNLEIVDFVARSGYRDEPDLDEDGKPVLRRTTAVHKIAECHRGASQIAVLRRLFRIYDKFQANYTDELGCTHFHVACVHNLDGVAEKFLELGQVDPDCLVPKTDCTLLYFVAEPIIRLLLKHGADPNRTNEDGATPLHGICRIRTRRYPVTRKLLRSCDEFQRTVLIDAQDKWGDTPLLLALKKCDDDMRTVRELLRRGANPNLADEDGSTCLHVICQKDFLILELLQQFFKFADEFERTVELDIRDNEGNAPLHLALRDDLRKDYMVYVGPRENKDIVQELLRRGCDPNLANAKGRTPLHIVCQEYRNESLFELFFKVIDEIERTVLLDIQDNEGNITESNFHEYFSSDRNQRFRINFSYTYFSTYCYQISIVSSSAASNSRYFDQRSNAIERISFTATRKDRHLSARASRTGSTVDVDLPWPARTQDITITRLDARTRSKGSRDTTIDPNENSNSCKNQRSAQCTEAAITKIYTSSSHSRDSLAGAVDRARARAYRKESKSNEAGRAPPRRRRRMKERKLPPEIMKSRLKPSPRQTPSSLREESYYSASEQKRAENITAARVRPRDETKKGSQMLGARQKHVYPQFRPTIPYRAICELAQHLLLRGVVKASKYSQNRYIRPPITPYENDLDCKHGRSAKRTTFLGKHLGQVLASDILGSHSIHIGQIRIGAILKQQRYHELVSTLQSQVQCCVAQPVPSIDLNRSIFFIAEREQHLRQEPILARTEFHTRFFAYDVQRSLSLRVIGLIRIGAVLQQQPEQVSATQERFLSAFVVRDLQREVQRRLTRARHDAIGIRAGLQEFLHQVYAAEFAGRVEMRQAILVDVVNVESIVDAEEIVGDRSVTVFEDAASDRVMQRCGAARHRSAVCVQVGLVLVAAVRRELLRPSPLHLALRYGHREVAKLLLRGGADPNLTDENGFDPLRVSCKRQDDKGQAEFFFQVIDDVRRTVRVDTSNRWGNTPLHSAVVCSDEGAILALLRRGAEPNSVNEDGATPLNLACEVYWGTPSRPQEVTQVTQVLLNRVYRRGR</sequence>
<dbReference type="Gene3D" id="1.25.40.20">
    <property type="entry name" value="Ankyrin repeat-containing domain"/>
    <property type="match status" value="4"/>
</dbReference>
<dbReference type="InterPro" id="IPR002110">
    <property type="entry name" value="Ankyrin_rpt"/>
</dbReference>
<name>A0A6H5I572_9HYME</name>
<feature type="compositionally biased region" description="Basic and acidic residues" evidence="4">
    <location>
        <begin position="643"/>
        <end position="658"/>
    </location>
</feature>
<dbReference type="Pfam" id="PF00023">
    <property type="entry name" value="Ank"/>
    <property type="match status" value="3"/>
</dbReference>
<evidence type="ECO:0000313" key="6">
    <source>
        <dbReference type="Proteomes" id="UP000479190"/>
    </source>
</evidence>
<gene>
    <name evidence="5" type="ORF">TBRA_LOCUS4985</name>
</gene>
<dbReference type="Proteomes" id="UP000479190">
    <property type="component" value="Unassembled WGS sequence"/>
</dbReference>
<dbReference type="EMBL" id="CADCXV010000698">
    <property type="protein sequence ID" value="CAB0033065.1"/>
    <property type="molecule type" value="Genomic_DNA"/>
</dbReference>
<keyword evidence="2 3" id="KW-0040">ANK repeat</keyword>
<feature type="region of interest" description="Disordered" evidence="4">
    <location>
        <begin position="630"/>
        <end position="735"/>
    </location>
</feature>
<feature type="compositionally biased region" description="Basic residues" evidence="4">
    <location>
        <begin position="663"/>
        <end position="672"/>
    </location>
</feature>
<dbReference type="SMART" id="SM00248">
    <property type="entry name" value="ANK"/>
    <property type="match status" value="9"/>
</dbReference>
<evidence type="ECO:0000256" key="3">
    <source>
        <dbReference type="PROSITE-ProRule" id="PRU00023"/>
    </source>
</evidence>
<accession>A0A6H5I572</accession>
<keyword evidence="6" id="KW-1185">Reference proteome</keyword>
<feature type="compositionally biased region" description="Basic and acidic residues" evidence="4">
    <location>
        <begin position="588"/>
        <end position="601"/>
    </location>
</feature>
<feature type="repeat" description="ANK" evidence="3">
    <location>
        <begin position="1039"/>
        <end position="1071"/>
    </location>
</feature>
<evidence type="ECO:0000256" key="4">
    <source>
        <dbReference type="SAM" id="MobiDB-lite"/>
    </source>
</evidence>
<feature type="repeat" description="ANK" evidence="3">
    <location>
        <begin position="326"/>
        <end position="360"/>
    </location>
</feature>
<evidence type="ECO:0000256" key="1">
    <source>
        <dbReference type="ARBA" id="ARBA00022737"/>
    </source>
</evidence>
<dbReference type="InterPro" id="IPR036770">
    <property type="entry name" value="Ankyrin_rpt-contain_sf"/>
</dbReference>
<protein>
    <submittedName>
        <fullName evidence="5">Uncharacterized protein</fullName>
    </submittedName>
</protein>
<feature type="region of interest" description="Disordered" evidence="4">
    <location>
        <begin position="585"/>
        <end position="616"/>
    </location>
</feature>
<dbReference type="OrthoDB" id="194358at2759"/>
<feature type="compositionally biased region" description="Polar residues" evidence="4">
    <location>
        <begin position="602"/>
        <end position="616"/>
    </location>
</feature>
<feature type="repeat" description="ANK" evidence="3">
    <location>
        <begin position="1112"/>
        <end position="1144"/>
    </location>
</feature>
<dbReference type="AlphaFoldDB" id="A0A6H5I572"/>
<evidence type="ECO:0000313" key="5">
    <source>
        <dbReference type="EMBL" id="CAB0033065.1"/>
    </source>
</evidence>
<keyword evidence="1" id="KW-0677">Repeat</keyword>
<dbReference type="PROSITE" id="PS50088">
    <property type="entry name" value="ANK_REPEAT"/>
    <property type="match status" value="4"/>
</dbReference>
<dbReference type="PANTHER" id="PTHR24198:SF165">
    <property type="entry name" value="ANKYRIN REPEAT-CONTAINING PROTEIN-RELATED"/>
    <property type="match status" value="1"/>
</dbReference>
<dbReference type="PANTHER" id="PTHR24198">
    <property type="entry name" value="ANKYRIN REPEAT AND PROTEIN KINASE DOMAIN-CONTAINING PROTEIN"/>
    <property type="match status" value="1"/>
</dbReference>
<reference evidence="5 6" key="1">
    <citation type="submission" date="2020-02" db="EMBL/GenBank/DDBJ databases">
        <authorList>
            <person name="Ferguson B K."/>
        </authorList>
    </citation>
    <scope>NUCLEOTIDE SEQUENCE [LARGE SCALE GENOMIC DNA]</scope>
</reference>
<dbReference type="PROSITE" id="PS50297">
    <property type="entry name" value="ANK_REP_REGION"/>
    <property type="match status" value="3"/>
</dbReference>
<dbReference type="SUPFAM" id="SSF48403">
    <property type="entry name" value="Ankyrin repeat"/>
    <property type="match status" value="2"/>
</dbReference>
<evidence type="ECO:0000256" key="2">
    <source>
        <dbReference type="ARBA" id="ARBA00023043"/>
    </source>
</evidence>
<proteinExistence type="predicted"/>